<dbReference type="PANTHER" id="PTHR45649:SF9">
    <property type="entry name" value="AMINO-ACID PERMEASE 2"/>
    <property type="match status" value="1"/>
</dbReference>
<dbReference type="PROSITE" id="PS00218">
    <property type="entry name" value="AMINO_ACID_PERMEASE_1"/>
    <property type="match status" value="1"/>
</dbReference>
<comment type="caution">
    <text evidence="7">The sequence shown here is derived from an EMBL/GenBank/DDBJ whole genome shotgun (WGS) entry which is preliminary data.</text>
</comment>
<dbReference type="EMBL" id="CAJPDQ010000001">
    <property type="protein sequence ID" value="CAF9903301.1"/>
    <property type="molecule type" value="Genomic_DNA"/>
</dbReference>
<feature type="transmembrane region" description="Helical" evidence="6">
    <location>
        <begin position="408"/>
        <end position="431"/>
    </location>
</feature>
<evidence type="ECO:0000256" key="3">
    <source>
        <dbReference type="ARBA" id="ARBA00022692"/>
    </source>
</evidence>
<reference evidence="7" key="1">
    <citation type="submission" date="2021-03" db="EMBL/GenBank/DDBJ databases">
        <authorList>
            <person name="Tagirdzhanova G."/>
        </authorList>
    </citation>
    <scope>NUCLEOTIDE SEQUENCE</scope>
</reference>
<gene>
    <name evidence="7" type="ORF">GOMPHAMPRED_000179</name>
</gene>
<dbReference type="InterPro" id="IPR002293">
    <property type="entry name" value="AA/rel_permease1"/>
</dbReference>
<name>A0A8H3EAI8_9LECA</name>
<dbReference type="OrthoDB" id="10054429at2759"/>
<comment type="subcellular location">
    <subcellularLocation>
        <location evidence="1">Membrane</location>
        <topology evidence="1">Multi-pass membrane protein</topology>
    </subcellularLocation>
</comment>
<dbReference type="GO" id="GO:0016020">
    <property type="term" value="C:membrane"/>
    <property type="evidence" value="ECO:0007669"/>
    <property type="project" value="UniProtKB-SubCell"/>
</dbReference>
<accession>A0A8H3EAI8</accession>
<dbReference type="Gene3D" id="1.20.1740.10">
    <property type="entry name" value="Amino acid/polyamine transporter I"/>
    <property type="match status" value="1"/>
</dbReference>
<feature type="transmembrane region" description="Helical" evidence="6">
    <location>
        <begin position="469"/>
        <end position="490"/>
    </location>
</feature>
<dbReference type="PANTHER" id="PTHR45649">
    <property type="entry name" value="AMINO-ACID PERMEASE BAT1"/>
    <property type="match status" value="1"/>
</dbReference>
<evidence type="ECO:0000313" key="8">
    <source>
        <dbReference type="Proteomes" id="UP000664169"/>
    </source>
</evidence>
<protein>
    <recommendedName>
        <fullName evidence="9">Amino acid transporter</fullName>
    </recommendedName>
</protein>
<evidence type="ECO:0000313" key="7">
    <source>
        <dbReference type="EMBL" id="CAF9903301.1"/>
    </source>
</evidence>
<feature type="transmembrane region" description="Helical" evidence="6">
    <location>
        <begin position="96"/>
        <end position="117"/>
    </location>
</feature>
<evidence type="ECO:0000256" key="1">
    <source>
        <dbReference type="ARBA" id="ARBA00004141"/>
    </source>
</evidence>
<keyword evidence="5 6" id="KW-0472">Membrane</keyword>
<evidence type="ECO:0000256" key="5">
    <source>
        <dbReference type="ARBA" id="ARBA00023136"/>
    </source>
</evidence>
<dbReference type="Pfam" id="PF13520">
    <property type="entry name" value="AA_permease_2"/>
    <property type="match status" value="1"/>
</dbReference>
<keyword evidence="8" id="KW-1185">Reference proteome</keyword>
<dbReference type="PIRSF" id="PIRSF006060">
    <property type="entry name" value="AA_transporter"/>
    <property type="match status" value="1"/>
</dbReference>
<keyword evidence="2" id="KW-0813">Transport</keyword>
<feature type="transmembrane region" description="Helical" evidence="6">
    <location>
        <begin position="502"/>
        <end position="521"/>
    </location>
</feature>
<dbReference type="GO" id="GO:0006865">
    <property type="term" value="P:amino acid transport"/>
    <property type="evidence" value="ECO:0007669"/>
    <property type="project" value="InterPro"/>
</dbReference>
<keyword evidence="3 6" id="KW-0812">Transmembrane</keyword>
<evidence type="ECO:0000256" key="4">
    <source>
        <dbReference type="ARBA" id="ARBA00022989"/>
    </source>
</evidence>
<keyword evidence="4 6" id="KW-1133">Transmembrane helix</keyword>
<dbReference type="Proteomes" id="UP000664169">
    <property type="component" value="Unassembled WGS sequence"/>
</dbReference>
<feature type="transmembrane region" description="Helical" evidence="6">
    <location>
        <begin position="59"/>
        <end position="84"/>
    </location>
</feature>
<feature type="transmembrane region" description="Helical" evidence="6">
    <location>
        <begin position="355"/>
        <end position="377"/>
    </location>
</feature>
<evidence type="ECO:0008006" key="9">
    <source>
        <dbReference type="Google" id="ProtNLM"/>
    </source>
</evidence>
<feature type="transmembrane region" description="Helical" evidence="6">
    <location>
        <begin position="193"/>
        <end position="213"/>
    </location>
</feature>
<evidence type="ECO:0000256" key="2">
    <source>
        <dbReference type="ARBA" id="ARBA00022448"/>
    </source>
</evidence>
<feature type="transmembrane region" description="Helical" evidence="6">
    <location>
        <begin position="303"/>
        <end position="325"/>
    </location>
</feature>
<proteinExistence type="predicted"/>
<feature type="transmembrane region" description="Helical" evidence="6">
    <location>
        <begin position="225"/>
        <end position="243"/>
    </location>
</feature>
<feature type="transmembrane region" description="Helical" evidence="6">
    <location>
        <begin position="437"/>
        <end position="457"/>
    </location>
</feature>
<dbReference type="GO" id="GO:0022857">
    <property type="term" value="F:transmembrane transporter activity"/>
    <property type="evidence" value="ECO:0007669"/>
    <property type="project" value="InterPro"/>
</dbReference>
<sequence>MAEMDSPSKLEETRKGSVGAVEITDAHGRTRKIDVSELNEADLALAEQFGYHPVFKREFGYLSSFSFAVSISGLFSTVTTTFYYPLIAGGAASAVWCWFIAGLGCMCIALSVAELVSAYPTCGGLYYTISRLAPRPWVPSISWVVGWMNLLGQIAGVASSEYGAAQMLLAAVSMGSGSTIVDGVPIFNYAPTIGQTIGVMAVLTIVCGLVNSLSTYWMEKMTKTYVIFHVIVLISCCIALLVMTENKHDASYVFTNVDSESGWTPTGWSFVFGFLSVAWTMTDYDATAHITEEISEPEIKAPWAISMAMLFTYLAGFLFNIVLVYCMGDPSELLASSLGQPVAQLYYNSLGLKGGIAFTVFALIIIQFVCFTAMQALGRTVFAFSRDNLLPFSHIWTIVNPVTQTPLYAVWFSTFWCIVINLIGLGSYAAISGVFNITAISLDWSYTIPIACKLIWGKFTPGPWHLGKFSYWINLWACIWTFFVSIIFILPTLLPATPSNMNYAIVFMAFILFVAMFWWYVRGRHFYTGPSMQADFESSSDGGHVPAAVLEKRGIESDESQEKKELQA</sequence>
<dbReference type="InterPro" id="IPR004840">
    <property type="entry name" value="Amino_acid_permease_CS"/>
</dbReference>
<feature type="transmembrane region" description="Helical" evidence="6">
    <location>
        <begin position="263"/>
        <end position="282"/>
    </location>
</feature>
<dbReference type="AlphaFoldDB" id="A0A8H3EAI8"/>
<organism evidence="7 8">
    <name type="scientific">Gomphillus americanus</name>
    <dbReference type="NCBI Taxonomy" id="1940652"/>
    <lineage>
        <taxon>Eukaryota</taxon>
        <taxon>Fungi</taxon>
        <taxon>Dikarya</taxon>
        <taxon>Ascomycota</taxon>
        <taxon>Pezizomycotina</taxon>
        <taxon>Lecanoromycetes</taxon>
        <taxon>OSLEUM clade</taxon>
        <taxon>Ostropomycetidae</taxon>
        <taxon>Ostropales</taxon>
        <taxon>Graphidaceae</taxon>
        <taxon>Gomphilloideae</taxon>
        <taxon>Gomphillus</taxon>
    </lineage>
</organism>
<evidence type="ECO:0000256" key="6">
    <source>
        <dbReference type="SAM" id="Phobius"/>
    </source>
</evidence>